<dbReference type="Gene3D" id="1.10.287.470">
    <property type="entry name" value="Helix hairpin bin"/>
    <property type="match status" value="1"/>
</dbReference>
<dbReference type="Gene3D" id="2.40.30.170">
    <property type="match status" value="1"/>
</dbReference>
<sequence length="373" mass="42164">MRKIISIILAIVLIIGSILFAKYLIKNKKKPKPRVEKVVKTVFTETVNNTSIPLVITSTGNLTAKNKIEIYAEVQGVLEKTAKEFKEGTLFNKGEIIIKINSDEFYANLKAQKSNLFNSITAIMPDIRLDYPSEYTKWQRYLKNFDLNKSLQKLPEITSDKEKFFISGRGITTAYYNVKNLEIKFNKYTLKAPFNGILTESLVNPGTLIRVGQKLGEFIDPSVYEIKVAIKSKFKNLLQIGKQVELNNLEKTKEWVGKVVRINGKVDSNTQTINAFIEVRGKDLKEGQFLEVFLQAKSENNAFEVARNLLIENSKLYIVKDSILDLVTVNPVFENKNTVVIKGLENGTQLLSKPIPGAHSGMLVKIATENKKQ</sequence>
<evidence type="ECO:0000256" key="1">
    <source>
        <dbReference type="SAM" id="Phobius"/>
    </source>
</evidence>
<reference evidence="2 3" key="2">
    <citation type="journal article" date="2016" name="Int. J. Syst. Evol. Microbiol.">
        <title>Lutibacter profundi sp. nov., isolated from a deep-sea hydrothermal system on the Arctic Mid-Ocean Ridge and emended description of the genus Lutibacter.</title>
        <authorList>
            <person name="Le Moine Bauer S."/>
            <person name="Roalkvam I."/>
            <person name="Steen I.H."/>
            <person name="Dahle H."/>
        </authorList>
    </citation>
    <scope>NUCLEOTIDE SEQUENCE [LARGE SCALE GENOMIC DNA]</scope>
    <source>
        <strain evidence="2 3">LP1</strain>
    </source>
</reference>
<name>A0A120IDY3_9FLAO</name>
<keyword evidence="1" id="KW-0472">Membrane</keyword>
<dbReference type="SUPFAM" id="SSF111369">
    <property type="entry name" value="HlyD-like secretion proteins"/>
    <property type="match status" value="1"/>
</dbReference>
<dbReference type="PANTHER" id="PTHR30469">
    <property type="entry name" value="MULTIDRUG RESISTANCE PROTEIN MDTA"/>
    <property type="match status" value="1"/>
</dbReference>
<evidence type="ECO:0000313" key="3">
    <source>
        <dbReference type="Proteomes" id="UP000059672"/>
    </source>
</evidence>
<keyword evidence="1" id="KW-0812">Transmembrane</keyword>
<keyword evidence="1" id="KW-1133">Transmembrane helix</keyword>
<dbReference type="PATRIC" id="fig|1622118.3.peg.260"/>
<gene>
    <name evidence="2" type="ORF">Lupro_01270</name>
</gene>
<keyword evidence="3" id="KW-1185">Reference proteome</keyword>
<evidence type="ECO:0000313" key="2">
    <source>
        <dbReference type="EMBL" id="AMC09969.1"/>
    </source>
</evidence>
<accession>A0A120IDY3</accession>
<dbReference type="EMBL" id="CP013355">
    <property type="protein sequence ID" value="AMC09969.1"/>
    <property type="molecule type" value="Genomic_DNA"/>
</dbReference>
<dbReference type="Proteomes" id="UP000059672">
    <property type="component" value="Chromosome"/>
</dbReference>
<dbReference type="GO" id="GO:0015562">
    <property type="term" value="F:efflux transmembrane transporter activity"/>
    <property type="evidence" value="ECO:0007669"/>
    <property type="project" value="TreeGrafter"/>
</dbReference>
<dbReference type="KEGG" id="lut:Lupro_01270"/>
<feature type="transmembrane region" description="Helical" evidence="1">
    <location>
        <begin position="6"/>
        <end position="25"/>
    </location>
</feature>
<organism evidence="2 3">
    <name type="scientific">Lutibacter profundi</name>
    <dbReference type="NCBI Taxonomy" id="1622118"/>
    <lineage>
        <taxon>Bacteria</taxon>
        <taxon>Pseudomonadati</taxon>
        <taxon>Bacteroidota</taxon>
        <taxon>Flavobacteriia</taxon>
        <taxon>Flavobacteriales</taxon>
        <taxon>Flavobacteriaceae</taxon>
        <taxon>Lutibacter</taxon>
    </lineage>
</organism>
<dbReference type="GO" id="GO:1990281">
    <property type="term" value="C:efflux pump complex"/>
    <property type="evidence" value="ECO:0007669"/>
    <property type="project" value="TreeGrafter"/>
</dbReference>
<dbReference type="AlphaFoldDB" id="A0A120IDY3"/>
<reference evidence="3" key="1">
    <citation type="submission" date="2015-12" db="EMBL/GenBank/DDBJ databases">
        <title>Complete genome sequence of Lutibacter profundus strain LP1.</title>
        <authorList>
            <person name="Wissuwa J."/>
            <person name="Le Moine Bauer S."/>
            <person name="Stokke R."/>
            <person name="Dahle H."/>
            <person name="Steen I.H."/>
        </authorList>
    </citation>
    <scope>NUCLEOTIDE SEQUENCE [LARGE SCALE GENOMIC DNA]</scope>
    <source>
        <strain evidence="3">LP1</strain>
    </source>
</reference>
<dbReference type="RefSeq" id="WP_068205687.1">
    <property type="nucleotide sequence ID" value="NZ_CP013355.1"/>
</dbReference>
<protein>
    <submittedName>
        <fullName evidence="2">RND transporter</fullName>
    </submittedName>
</protein>
<dbReference type="STRING" id="1622118.Lupro_01270"/>
<dbReference type="OrthoDB" id="1114717at2"/>
<dbReference type="Gene3D" id="2.40.50.100">
    <property type="match status" value="1"/>
</dbReference>
<proteinExistence type="predicted"/>